<gene>
    <name evidence="2" type="ORF">DY000_02049294</name>
</gene>
<comment type="caution">
    <text evidence="2">The sequence shown here is derived from an EMBL/GenBank/DDBJ whole genome shotgun (WGS) entry which is preliminary data.</text>
</comment>
<evidence type="ECO:0000313" key="2">
    <source>
        <dbReference type="EMBL" id="KAF3609189.1"/>
    </source>
</evidence>
<organism evidence="2 3">
    <name type="scientific">Brassica cretica</name>
    <name type="common">Mustard</name>
    <dbReference type="NCBI Taxonomy" id="69181"/>
    <lineage>
        <taxon>Eukaryota</taxon>
        <taxon>Viridiplantae</taxon>
        <taxon>Streptophyta</taxon>
        <taxon>Embryophyta</taxon>
        <taxon>Tracheophyta</taxon>
        <taxon>Spermatophyta</taxon>
        <taxon>Magnoliopsida</taxon>
        <taxon>eudicotyledons</taxon>
        <taxon>Gunneridae</taxon>
        <taxon>Pentapetalae</taxon>
        <taxon>rosids</taxon>
        <taxon>malvids</taxon>
        <taxon>Brassicales</taxon>
        <taxon>Brassicaceae</taxon>
        <taxon>Brassiceae</taxon>
        <taxon>Brassica</taxon>
    </lineage>
</organism>
<keyword evidence="3" id="KW-1185">Reference proteome</keyword>
<dbReference type="Proteomes" id="UP000266723">
    <property type="component" value="Unassembled WGS sequence"/>
</dbReference>
<evidence type="ECO:0000256" key="1">
    <source>
        <dbReference type="SAM" id="MobiDB-lite"/>
    </source>
</evidence>
<feature type="compositionally biased region" description="Basic and acidic residues" evidence="1">
    <location>
        <begin position="67"/>
        <end position="78"/>
    </location>
</feature>
<sequence>MSVNGSLKLTIDVDTHVSIDIDHRFFLLANFAISSCGLCLQMTDKERRTKRHFDRPSSSSAPPPPPETDRDPWSRENEGEPLGTFEHYADPHAAVKDIKCIPTAKSKMRGTTLTAYSTMSG</sequence>
<proteinExistence type="predicted"/>
<feature type="region of interest" description="Disordered" evidence="1">
    <location>
        <begin position="47"/>
        <end position="90"/>
    </location>
</feature>
<protein>
    <submittedName>
        <fullName evidence="2">Uncharacterized protein</fullName>
    </submittedName>
</protein>
<accession>A0ABQ7F044</accession>
<reference evidence="2 3" key="1">
    <citation type="journal article" date="2020" name="BMC Genomics">
        <title>Intraspecific diversification of the crop wild relative Brassica cretica Lam. using demographic model selection.</title>
        <authorList>
            <person name="Kioukis A."/>
            <person name="Michalopoulou V.A."/>
            <person name="Briers L."/>
            <person name="Pirintsos S."/>
            <person name="Studholme D.J."/>
            <person name="Pavlidis P."/>
            <person name="Sarris P.F."/>
        </authorList>
    </citation>
    <scope>NUCLEOTIDE SEQUENCE [LARGE SCALE GENOMIC DNA]</scope>
    <source>
        <strain evidence="3">cv. PFS-1207/04</strain>
    </source>
</reference>
<dbReference type="EMBL" id="QGKV02000297">
    <property type="protein sequence ID" value="KAF3609189.1"/>
    <property type="molecule type" value="Genomic_DNA"/>
</dbReference>
<evidence type="ECO:0000313" key="3">
    <source>
        <dbReference type="Proteomes" id="UP000266723"/>
    </source>
</evidence>
<name>A0ABQ7F044_BRACR</name>